<protein>
    <recommendedName>
        <fullName evidence="5">Secreted protein</fullName>
    </recommendedName>
</protein>
<name>A0A2N8SPN6_STUST</name>
<keyword evidence="2" id="KW-0732">Signal</keyword>
<dbReference type="OrthoDB" id="7025890at2"/>
<evidence type="ECO:0000256" key="2">
    <source>
        <dbReference type="SAM" id="SignalP"/>
    </source>
</evidence>
<sequence>MKTASLSIALIAALAATSAVANPDAASDRQAPDQSQQDRNGDASAHGYQNPTGLDPDPRMTDQVGEVTLDQDDEQSTPATQDERHEAKQH</sequence>
<evidence type="ECO:0000313" key="4">
    <source>
        <dbReference type="Proteomes" id="UP000235897"/>
    </source>
</evidence>
<dbReference type="RefSeq" id="WP_102847231.1">
    <property type="nucleotide sequence ID" value="NZ_JAMOIG010000004.1"/>
</dbReference>
<feature type="compositionally biased region" description="Basic and acidic residues" evidence="1">
    <location>
        <begin position="81"/>
        <end position="90"/>
    </location>
</feature>
<dbReference type="Proteomes" id="UP000235897">
    <property type="component" value="Unassembled WGS sequence"/>
</dbReference>
<evidence type="ECO:0008006" key="5">
    <source>
        <dbReference type="Google" id="ProtNLM"/>
    </source>
</evidence>
<feature type="signal peptide" evidence="2">
    <location>
        <begin position="1"/>
        <end position="21"/>
    </location>
</feature>
<feature type="chain" id="PRO_5014879916" description="Secreted protein" evidence="2">
    <location>
        <begin position="22"/>
        <end position="90"/>
    </location>
</feature>
<evidence type="ECO:0000256" key="1">
    <source>
        <dbReference type="SAM" id="MobiDB-lite"/>
    </source>
</evidence>
<dbReference type="EMBL" id="POUW01000006">
    <property type="protein sequence ID" value="PNG04436.1"/>
    <property type="molecule type" value="Genomic_DNA"/>
</dbReference>
<feature type="region of interest" description="Disordered" evidence="1">
    <location>
        <begin position="18"/>
        <end position="90"/>
    </location>
</feature>
<proteinExistence type="predicted"/>
<gene>
    <name evidence="3" type="ORF">CXL00_16710</name>
</gene>
<comment type="caution">
    <text evidence="3">The sequence shown here is derived from an EMBL/GenBank/DDBJ whole genome shotgun (WGS) entry which is preliminary data.</text>
</comment>
<dbReference type="AlphaFoldDB" id="A0A2N8SPN6"/>
<accession>A0A2N8SPN6</accession>
<organism evidence="3 4">
    <name type="scientific">Stutzerimonas stutzeri</name>
    <name type="common">Pseudomonas stutzeri</name>
    <dbReference type="NCBI Taxonomy" id="316"/>
    <lineage>
        <taxon>Bacteria</taxon>
        <taxon>Pseudomonadati</taxon>
        <taxon>Pseudomonadota</taxon>
        <taxon>Gammaproteobacteria</taxon>
        <taxon>Pseudomonadales</taxon>
        <taxon>Pseudomonadaceae</taxon>
        <taxon>Stutzerimonas</taxon>
    </lineage>
</organism>
<reference evidence="3 4" key="1">
    <citation type="submission" date="2018-01" db="EMBL/GenBank/DDBJ databases">
        <title>Denitrification phenotypes of diverse strains of Pseudomonas stutzeri.</title>
        <authorList>
            <person name="Milligan D.A."/>
            <person name="Bergaust L."/>
            <person name="Bakken L.R."/>
            <person name="Frostegard A."/>
        </authorList>
    </citation>
    <scope>NUCLEOTIDE SEQUENCE [LARGE SCALE GENOMIC DNA]</scope>
    <source>
        <strain evidence="3 4">28a3</strain>
    </source>
</reference>
<evidence type="ECO:0000313" key="3">
    <source>
        <dbReference type="EMBL" id="PNG04436.1"/>
    </source>
</evidence>